<dbReference type="InterPro" id="IPR018170">
    <property type="entry name" value="Aldo/ket_reductase_CS"/>
</dbReference>
<dbReference type="PANTHER" id="PTHR11732">
    <property type="entry name" value="ALDO/KETO REDUCTASE"/>
    <property type="match status" value="1"/>
</dbReference>
<dbReference type="Gene3D" id="3.20.20.100">
    <property type="entry name" value="NADP-dependent oxidoreductase domain"/>
    <property type="match status" value="3"/>
</dbReference>
<dbReference type="SUPFAM" id="SSF51430">
    <property type="entry name" value="NAD(P)-linked oxidoreductase"/>
    <property type="match status" value="1"/>
</dbReference>
<proteinExistence type="predicted"/>
<evidence type="ECO:0000259" key="1">
    <source>
        <dbReference type="Pfam" id="PF00248"/>
    </source>
</evidence>
<dbReference type="Pfam" id="PF00248">
    <property type="entry name" value="Aldo_ket_red"/>
    <property type="match status" value="1"/>
</dbReference>
<dbReference type="GO" id="GO:0016491">
    <property type="term" value="F:oxidoreductase activity"/>
    <property type="evidence" value="ECO:0007669"/>
    <property type="project" value="InterPro"/>
</dbReference>
<organism evidence="2 3">
    <name type="scientific">Operophtera brumata</name>
    <name type="common">Winter moth</name>
    <name type="synonym">Phalaena brumata</name>
    <dbReference type="NCBI Taxonomy" id="104452"/>
    <lineage>
        <taxon>Eukaryota</taxon>
        <taxon>Metazoa</taxon>
        <taxon>Ecdysozoa</taxon>
        <taxon>Arthropoda</taxon>
        <taxon>Hexapoda</taxon>
        <taxon>Insecta</taxon>
        <taxon>Pterygota</taxon>
        <taxon>Neoptera</taxon>
        <taxon>Endopterygota</taxon>
        <taxon>Lepidoptera</taxon>
        <taxon>Glossata</taxon>
        <taxon>Ditrysia</taxon>
        <taxon>Geometroidea</taxon>
        <taxon>Geometridae</taxon>
        <taxon>Larentiinae</taxon>
        <taxon>Operophtera</taxon>
    </lineage>
</organism>
<evidence type="ECO:0000313" key="2">
    <source>
        <dbReference type="EMBL" id="KOB65726.1"/>
    </source>
</evidence>
<dbReference type="EMBL" id="JTDY01006744">
    <property type="protein sequence ID" value="KOB65726.1"/>
    <property type="molecule type" value="Genomic_DNA"/>
</dbReference>
<evidence type="ECO:0000313" key="3">
    <source>
        <dbReference type="Proteomes" id="UP000037510"/>
    </source>
</evidence>
<feature type="non-terminal residue" evidence="2">
    <location>
        <position position="194"/>
    </location>
</feature>
<protein>
    <recommendedName>
        <fullName evidence="1">NADP-dependent oxidoreductase domain-containing protein</fullName>
    </recommendedName>
</protein>
<dbReference type="InterPro" id="IPR036812">
    <property type="entry name" value="NAD(P)_OxRdtase_dom_sf"/>
</dbReference>
<keyword evidence="3" id="KW-1185">Reference proteome</keyword>
<gene>
    <name evidence="2" type="ORF">OBRU01_22314</name>
</gene>
<dbReference type="AlphaFoldDB" id="A0A0L7KRQ0"/>
<comment type="caution">
    <text evidence="2">The sequence shown here is derived from an EMBL/GenBank/DDBJ whole genome shotgun (WGS) entry which is preliminary data.</text>
</comment>
<dbReference type="Proteomes" id="UP000037510">
    <property type="component" value="Unassembled WGS sequence"/>
</dbReference>
<dbReference type="PROSITE" id="PS00062">
    <property type="entry name" value="ALDOKETO_REDUCTASE_2"/>
    <property type="match status" value="1"/>
</dbReference>
<accession>A0A0L7KRQ0</accession>
<dbReference type="InterPro" id="IPR020471">
    <property type="entry name" value="AKR"/>
</dbReference>
<name>A0A0L7KRQ0_OPEBR</name>
<dbReference type="InterPro" id="IPR023210">
    <property type="entry name" value="NADP_OxRdtase_dom"/>
</dbReference>
<feature type="domain" description="NADP-dependent oxidoreductase" evidence="1">
    <location>
        <begin position="44"/>
        <end position="107"/>
    </location>
</feature>
<sequence length="194" mass="22087">MAPKVPHIKLSNGQEMPMLGLGTYALLKVDTIRITFSIDYILHKHIDTASCYKNEEELGQAILNKINQGVLQRDELFVTTKLWNDCHSERDVLSALKESLSRLKLDYTWKGMEGVLKANLTRAIGVSNFNEEQLGRLLNNAAVKPVCNQIEIQRGIPALPKSFTKSRIEENINIFDFELNETEMNIVQSYNIDH</sequence>
<dbReference type="PROSITE" id="PS00063">
    <property type="entry name" value="ALDOKETO_REDUCTASE_3"/>
    <property type="match status" value="1"/>
</dbReference>
<dbReference type="STRING" id="104452.A0A0L7KRQ0"/>
<reference evidence="2 3" key="1">
    <citation type="journal article" date="2015" name="Genome Biol. Evol.">
        <title>The genome of winter moth (Operophtera brumata) provides a genomic perspective on sexual dimorphism and phenology.</title>
        <authorList>
            <person name="Derks M.F."/>
            <person name="Smit S."/>
            <person name="Salis L."/>
            <person name="Schijlen E."/>
            <person name="Bossers A."/>
            <person name="Mateman C."/>
            <person name="Pijl A.S."/>
            <person name="de Ridder D."/>
            <person name="Groenen M.A."/>
            <person name="Visser M.E."/>
            <person name="Megens H.J."/>
        </authorList>
    </citation>
    <scope>NUCLEOTIDE SEQUENCE [LARGE SCALE GENOMIC DNA]</scope>
    <source>
        <strain evidence="2">WM2013NL</strain>
        <tissue evidence="2">Head and thorax</tissue>
    </source>
</reference>